<keyword evidence="8 13" id="KW-0067">ATP-binding</keyword>
<dbReference type="Proteomes" id="UP001152562">
    <property type="component" value="Unassembled WGS sequence"/>
</dbReference>
<comment type="catalytic activity">
    <reaction evidence="12">
        <text>L-seryl-[protein] + ATP = O-phospho-L-seryl-[protein] + ADP + H(+)</text>
        <dbReference type="Rhea" id="RHEA:17989"/>
        <dbReference type="Rhea" id="RHEA-COMP:9863"/>
        <dbReference type="Rhea" id="RHEA-COMP:11604"/>
        <dbReference type="ChEBI" id="CHEBI:15378"/>
        <dbReference type="ChEBI" id="CHEBI:29999"/>
        <dbReference type="ChEBI" id="CHEBI:30616"/>
        <dbReference type="ChEBI" id="CHEBI:83421"/>
        <dbReference type="ChEBI" id="CHEBI:456216"/>
        <dbReference type="EC" id="2.7.11.1"/>
    </reaction>
</comment>
<keyword evidence="9 13" id="KW-0539">Nucleus</keyword>
<dbReference type="CDD" id="cd05171">
    <property type="entry name" value="PIKKc_ATM"/>
    <property type="match status" value="1"/>
</dbReference>
<evidence type="ECO:0000259" key="16">
    <source>
        <dbReference type="PROSITE" id="PS51190"/>
    </source>
</evidence>
<evidence type="ECO:0000259" key="15">
    <source>
        <dbReference type="PROSITE" id="PS51189"/>
    </source>
</evidence>
<evidence type="ECO:0000256" key="8">
    <source>
        <dbReference type="ARBA" id="ARBA00022840"/>
    </source>
</evidence>
<evidence type="ECO:0000256" key="7">
    <source>
        <dbReference type="ARBA" id="ARBA00022777"/>
    </source>
</evidence>
<evidence type="ECO:0000256" key="9">
    <source>
        <dbReference type="ARBA" id="ARBA00023242"/>
    </source>
</evidence>
<dbReference type="Pfam" id="PF02260">
    <property type="entry name" value="FATC"/>
    <property type="match status" value="1"/>
</dbReference>
<evidence type="ECO:0000256" key="2">
    <source>
        <dbReference type="ARBA" id="ARBA00010769"/>
    </source>
</evidence>
<feature type="domain" description="PI3K/PI4K catalytic" evidence="14">
    <location>
        <begin position="2448"/>
        <end position="2761"/>
    </location>
</feature>
<keyword evidence="10" id="KW-0131">Cell cycle</keyword>
<evidence type="ECO:0000256" key="11">
    <source>
        <dbReference type="ARBA" id="ARBA00047899"/>
    </source>
</evidence>
<evidence type="ECO:0000259" key="14">
    <source>
        <dbReference type="PROSITE" id="PS50290"/>
    </source>
</evidence>
<dbReference type="Pfam" id="PF11640">
    <property type="entry name" value="TAN"/>
    <property type="match status" value="1"/>
</dbReference>
<comment type="subcellular location">
    <subcellularLocation>
        <location evidence="1 13">Nucleus</location>
    </subcellularLocation>
</comment>
<organism evidence="17 18">
    <name type="scientific">Pieris brassicae</name>
    <name type="common">White butterfly</name>
    <name type="synonym">Large white butterfly</name>
    <dbReference type="NCBI Taxonomy" id="7116"/>
    <lineage>
        <taxon>Eukaryota</taxon>
        <taxon>Metazoa</taxon>
        <taxon>Ecdysozoa</taxon>
        <taxon>Arthropoda</taxon>
        <taxon>Hexapoda</taxon>
        <taxon>Insecta</taxon>
        <taxon>Pterygota</taxon>
        <taxon>Neoptera</taxon>
        <taxon>Endopterygota</taxon>
        <taxon>Lepidoptera</taxon>
        <taxon>Glossata</taxon>
        <taxon>Ditrysia</taxon>
        <taxon>Papilionoidea</taxon>
        <taxon>Pieridae</taxon>
        <taxon>Pierinae</taxon>
        <taxon>Pieris</taxon>
    </lineage>
</organism>
<dbReference type="Pfam" id="PF02259">
    <property type="entry name" value="FAT"/>
    <property type="match status" value="1"/>
</dbReference>
<gene>
    <name evidence="17" type="ORF">PIBRA_LOCUS2714</name>
</gene>
<dbReference type="SUPFAM" id="SSF56112">
    <property type="entry name" value="Protein kinase-like (PK-like)"/>
    <property type="match status" value="1"/>
</dbReference>
<dbReference type="GO" id="GO:0006281">
    <property type="term" value="P:DNA repair"/>
    <property type="evidence" value="ECO:0007669"/>
    <property type="project" value="InterPro"/>
</dbReference>
<dbReference type="InterPro" id="IPR003152">
    <property type="entry name" value="FATC_dom"/>
</dbReference>
<comment type="similarity">
    <text evidence="2 13">Belongs to the PI3/PI4-kinase family. ATM subfamily.</text>
</comment>
<feature type="domain" description="FATC" evidence="16">
    <location>
        <begin position="2761"/>
        <end position="2793"/>
    </location>
</feature>
<dbReference type="PROSITE" id="PS00916">
    <property type="entry name" value="PI3_4_KINASE_2"/>
    <property type="match status" value="1"/>
</dbReference>
<reference evidence="17" key="1">
    <citation type="submission" date="2022-05" db="EMBL/GenBank/DDBJ databases">
        <authorList>
            <person name="Okamura Y."/>
        </authorList>
    </citation>
    <scope>NUCLEOTIDE SEQUENCE</scope>
</reference>
<dbReference type="Pfam" id="PF00454">
    <property type="entry name" value="PI3_PI4_kinase"/>
    <property type="match status" value="1"/>
</dbReference>
<keyword evidence="7 13" id="KW-0418">Kinase</keyword>
<dbReference type="PROSITE" id="PS51189">
    <property type="entry name" value="FAT"/>
    <property type="match status" value="1"/>
</dbReference>
<dbReference type="EC" id="2.7.11.1" evidence="13"/>
<evidence type="ECO:0000256" key="12">
    <source>
        <dbReference type="ARBA" id="ARBA00048679"/>
    </source>
</evidence>
<proteinExistence type="inferred from homology"/>
<sequence>MALEQSLMEICSGLTSIRVNERKKSAESLKDMLSRSAMPSLLTENTRKKSGYTWNQVFNDINEYILKETEKYETNKNFDNIIGTSTSLLNLCVSGSNKGGAHIKCDLIIEACLNIFNDIRLRKAIGDAYYSVLYKHVLDNDYFIGFITPLMWENLLEACVNLCLTNSSHMDILTKFKLLWLVIKNASNTVQFVVCLRDSLGDINKCLKKIMDDKKTQDFVMKIFILLVKLLSTESRHMICEFTENVLPIIFKFYDHNMDVKKKPLLFKALSVAVKLHHPCGRLKNEEGSLAHDWDVWYKLLHNPLLFKALSVAVKLHHPCGRLKNEEGSLAHDWDVWYKLLHNVLEIICLEINYIQKSIKQNAVSENFSLLAAITYYQIFNEGKDSNDADESMAKRPKINLNKNKCFNDILKELRHSGPPWVDIIHFYVQQFKHSLTADDYISLVKTSEILIPNMGKDFDNLGEMCCTVIEYYIKNPNNVTYYVNVFYDLWNACVRNATTLATLKSVHMIIRFFLRLDILKYSHVQPLLALYFENGMPITNCSLITLAFVYSKFYSNCCYSKQRIKCVEWLKHMSITDINVNYLGNILFRLISDENMESNFEITSPITKFHEVFNDMETSILFSNFEYEVENKEIKSTKEDLVAVKFNQEMCTIVLDYLHGKVTELSSKPDSTETLIESVKFIHLTLNLYESLQTYKIISKEFTVNSELYFITVDTLKKLFIHLTRTLRSDEQVRKKIKFITCLQELLQDNFGCFLNGIARSCIDVNCFHAVNEILKTEVELDDDEDIEIGPVGLKCQCVYFLAAYCYYSHTYTDELVKCILDEDLYKFDAHWDVDCALKCIEMVIDHDQDDKYLDSVFGLMKNMCRVLFRNSKASFVLLQLLLKILDRIWVHNDSVMRKNCIIMVKGYYERCNKLYYTPRLASIIYECVARVMKLNRQYRFELEFDTNLVKQIKGNSHSIRIYCCYLLKYVYENLDVEDVREISNSLLDIFVITVPKENEIVLKDETINRTLTVLHCFRVLSKIRHWLLHTIVFQIIYTQQKKSLNQSLTRKALSLIVKGIAQRNFDEYVNNNILDILYSWFIEGEKFDSLPLNLLGFKLDVFLEKHAKWLVASEVLWSCKGHIERSETVKLVAAKSKKTVEDVIEMCFCAVITLCLPYIVVEKYEMESEKHAGFKALFENSNRMFHSTRQILDNEKWSNLFVEHLGDLILLAATHVCDPQSAIDQFKLEEMHMKNRFLCSKAVFKGVLRYFGELIDGDVIEYFSGTQPLVILNILFKLWGNFVNENVPDFKILQLHTYVSFIENVKIGFTSDAVLFNFILNSLANAINTSETNELKAIFGVFKQILDKLKQANKLETLRQNISAKVLAILSAKDANLMELNEIDVVDSVVYQSNVSQHKCASKVEFTNMLQTYTTSLIYPSNEILCNFRQFLQTNTDHVNDLCKDLNIKGFSEDCSNSLVHCIINGLSNILKTSNENKIIIEACNCLAEMATYDIKTLVTVPPADTEHLESLSAKEYFTYKTLETLSSELFDKDPSVNSKVAVVINRILKYRDGKLALDMEGINKEILQPLSPLNSDIHAEYQIDDGKFESFNSPDFWIPKPCEDYLHWVVRITTSLLSLIASGNNCAGVLSAVCALKPTLSAKVMPSILGLLFDCDARSKSEKLIKTLGEQLNQFFIYIWKLTFDDKLENSEDGTCAGVSSKLDHNHKMIIQYILQLIDFIRLQAKNYRKKSLPLNYLNLEYKKVAWASALADLNLVAIYYGELWATAQNGGVPPSSPDATSNLDGGSQLQRIFRGCFVSIGEPDAVEGCGTAHLTSEDEKRKHLINTGQFTDSLLLHDIALSGSLDQTLQYGVVTSLHKAGMHHLALQYIKSCPESETLNDIKYDCLSLLGDWSDFVATKELEQKSKLTFNTNSITKKFRYACLKDCLNIQPSEDFYTKLEQPLNGAKLAISRLCRRLNMENSQCVYKIMACLHLFRDIESYFAVRCGKFHIKVLLDRWQIEKLPPFKDFKHLESLISQRGLILQHAAENNGLYSEKINSLQLQYAELGLSNQRVQIAQRMVAMVKRFQPSKEVTLLESKVSWDKGHKDIALSLLHDNIVDETDNAKLTAISLRQYGLWMAECKRENARDIINQYLEKSLEVLNDCDDLDTRNKVYYDIAQFADAEYKLVVTYMNSSTFENKVKCMESMKGTAASLRSSQQTLTRDEKKALIANNAFRQMDEAEIANTRAEKETFLELAMRFYLLSLKQSDNNNLSIFRVISLWFENNLVNLSGLGEALKAVPSWKFITVLPQIAPRLSSDDTSFVYLKDLLMRCAKDHPHHTLPILFNLKNSDKDKNYGKNQSQLFRSPPEPRVIAAGELISELERMDPKMAILIEQMDTLYDAIISFAYFTSPFKDIGKQFSLPKEEVISRLRDLNSVPVPTDTIAIKRNCDYSSLSSFSGFDNYFEMVGGINYPKKVNCRSSDGKKRILLIKGEDDMRQDAVMQQVFSIVNTLLEKNPITYHNKLLIRTYKVVALSRRSGVLEWCAGTVPLGTYLTNAHVRHRPQDISPNTARGKIKESQEKKLSNKQKLAVFNEILRVFKPVFHYFFTEHYLDPVTWYERRLAYTRSVATSSMVGYILGLGDRHVQNILIDKTTAEVIHIDFGIAFDQGKTLLTPETVPFRLTQDIIAGFGCSGVEGIFRRCCEKTLQLLRDNQETLLTILEVLLCDPLYLWIVPNTSKNPNESRAETASGGLAERALLAVRSKLNGAESGAGGVSVRGQVAALLHRATDRANLCRLFHGWQPYL</sequence>
<evidence type="ECO:0000256" key="10">
    <source>
        <dbReference type="ARBA" id="ARBA00023306"/>
    </source>
</evidence>
<comment type="caution">
    <text evidence="17">The sequence shown here is derived from an EMBL/GenBank/DDBJ whole genome shotgun (WGS) entry which is preliminary data.</text>
</comment>
<dbReference type="PROSITE" id="PS50290">
    <property type="entry name" value="PI3_4_KINASE_3"/>
    <property type="match status" value="1"/>
</dbReference>
<dbReference type="SMART" id="SM01343">
    <property type="entry name" value="FATC"/>
    <property type="match status" value="1"/>
</dbReference>
<dbReference type="InterPro" id="IPR021668">
    <property type="entry name" value="TAN"/>
</dbReference>
<dbReference type="PANTHER" id="PTHR37079:SF4">
    <property type="entry name" value="SERINE_THREONINE-PROTEIN KINASE ATM"/>
    <property type="match status" value="1"/>
</dbReference>
<dbReference type="Gene3D" id="1.10.1070.11">
    <property type="entry name" value="Phosphatidylinositol 3-/4-kinase, catalytic domain"/>
    <property type="match status" value="1"/>
</dbReference>
<dbReference type="PROSITE" id="PS51190">
    <property type="entry name" value="FATC"/>
    <property type="match status" value="1"/>
</dbReference>
<dbReference type="SUPFAM" id="SSF48371">
    <property type="entry name" value="ARM repeat"/>
    <property type="match status" value="1"/>
</dbReference>
<dbReference type="InterPro" id="IPR018936">
    <property type="entry name" value="PI3/4_kinase_CS"/>
</dbReference>
<dbReference type="InterPro" id="IPR011009">
    <property type="entry name" value="Kinase-like_dom_sf"/>
</dbReference>
<protein>
    <recommendedName>
        <fullName evidence="13">non-specific serine/threonine protein kinase</fullName>
        <ecNumber evidence="13">2.7.11.1</ecNumber>
    </recommendedName>
</protein>
<evidence type="ECO:0000256" key="6">
    <source>
        <dbReference type="ARBA" id="ARBA00022763"/>
    </source>
</evidence>
<dbReference type="SMART" id="SM01342">
    <property type="entry name" value="TAN"/>
    <property type="match status" value="1"/>
</dbReference>
<keyword evidence="5 13" id="KW-0547">Nucleotide-binding</keyword>
<dbReference type="InterPro" id="IPR044107">
    <property type="entry name" value="PIKKc_ATM"/>
</dbReference>
<evidence type="ECO:0000256" key="4">
    <source>
        <dbReference type="ARBA" id="ARBA00022679"/>
    </source>
</evidence>
<evidence type="ECO:0000256" key="13">
    <source>
        <dbReference type="RuleBase" id="RU365027"/>
    </source>
</evidence>
<dbReference type="InterPro" id="IPR000403">
    <property type="entry name" value="PI3/4_kinase_cat_dom"/>
</dbReference>
<evidence type="ECO:0000313" key="17">
    <source>
        <dbReference type="EMBL" id="CAH4002442.1"/>
    </source>
</evidence>
<keyword evidence="6 13" id="KW-0227">DNA damage</keyword>
<dbReference type="FunFam" id="3.30.1010.10:FF:000023">
    <property type="entry name" value="Serine/threonine-protein kinase ATM"/>
    <property type="match status" value="1"/>
</dbReference>
<dbReference type="InterPro" id="IPR038980">
    <property type="entry name" value="ATM_plant"/>
</dbReference>
<evidence type="ECO:0000256" key="5">
    <source>
        <dbReference type="ARBA" id="ARBA00022741"/>
    </source>
</evidence>
<dbReference type="GO" id="GO:0005524">
    <property type="term" value="F:ATP binding"/>
    <property type="evidence" value="ECO:0007669"/>
    <property type="project" value="UniProtKB-KW"/>
</dbReference>
<dbReference type="GO" id="GO:0005634">
    <property type="term" value="C:nucleus"/>
    <property type="evidence" value="ECO:0007669"/>
    <property type="project" value="UniProtKB-SubCell"/>
</dbReference>
<evidence type="ECO:0000256" key="3">
    <source>
        <dbReference type="ARBA" id="ARBA00022527"/>
    </source>
</evidence>
<accession>A0A9P0T2R6</accession>
<dbReference type="PANTHER" id="PTHR37079">
    <property type="entry name" value="SERINE/THREONINE-PROTEIN KINASE ATM"/>
    <property type="match status" value="1"/>
</dbReference>
<evidence type="ECO:0000313" key="18">
    <source>
        <dbReference type="Proteomes" id="UP001152562"/>
    </source>
</evidence>
<keyword evidence="18" id="KW-1185">Reference proteome</keyword>
<dbReference type="InterPro" id="IPR003151">
    <property type="entry name" value="PIK-rel_kinase_FAT"/>
</dbReference>
<dbReference type="Gene3D" id="3.30.1010.10">
    <property type="entry name" value="Phosphatidylinositol 3-kinase Catalytic Subunit, Chain A, domain 4"/>
    <property type="match status" value="1"/>
</dbReference>
<dbReference type="InterPro" id="IPR016024">
    <property type="entry name" value="ARM-type_fold"/>
</dbReference>
<comment type="catalytic activity">
    <reaction evidence="11 13">
        <text>L-threonyl-[protein] + ATP = O-phospho-L-threonyl-[protein] + ADP + H(+)</text>
        <dbReference type="Rhea" id="RHEA:46608"/>
        <dbReference type="Rhea" id="RHEA-COMP:11060"/>
        <dbReference type="Rhea" id="RHEA-COMP:11605"/>
        <dbReference type="ChEBI" id="CHEBI:15378"/>
        <dbReference type="ChEBI" id="CHEBI:30013"/>
        <dbReference type="ChEBI" id="CHEBI:30616"/>
        <dbReference type="ChEBI" id="CHEBI:61977"/>
        <dbReference type="ChEBI" id="CHEBI:456216"/>
        <dbReference type="EC" id="2.7.11.1"/>
    </reaction>
</comment>
<dbReference type="InterPro" id="IPR036940">
    <property type="entry name" value="PI3/4_kinase_cat_sf"/>
</dbReference>
<dbReference type="GO" id="GO:0004674">
    <property type="term" value="F:protein serine/threonine kinase activity"/>
    <property type="evidence" value="ECO:0007669"/>
    <property type="project" value="UniProtKB-KW"/>
</dbReference>
<name>A0A9P0T2R6_PIEBR</name>
<dbReference type="SMART" id="SM00146">
    <property type="entry name" value="PI3Kc"/>
    <property type="match status" value="1"/>
</dbReference>
<keyword evidence="3 13" id="KW-0723">Serine/threonine-protein kinase</keyword>
<dbReference type="PROSITE" id="PS00915">
    <property type="entry name" value="PI3_4_KINASE_1"/>
    <property type="match status" value="1"/>
</dbReference>
<evidence type="ECO:0000256" key="1">
    <source>
        <dbReference type="ARBA" id="ARBA00004123"/>
    </source>
</evidence>
<dbReference type="InterPro" id="IPR014009">
    <property type="entry name" value="PIK_FAT"/>
</dbReference>
<dbReference type="EMBL" id="CALOZG010000003">
    <property type="protein sequence ID" value="CAH4002442.1"/>
    <property type="molecule type" value="Genomic_DNA"/>
</dbReference>
<feature type="domain" description="FAT" evidence="15">
    <location>
        <begin position="1919"/>
        <end position="2337"/>
    </location>
</feature>
<keyword evidence="4 13" id="KW-0808">Transferase</keyword>